<feature type="transmembrane region" description="Helical" evidence="4">
    <location>
        <begin position="147"/>
        <end position="166"/>
    </location>
</feature>
<feature type="transmembrane region" description="Helical" evidence="4">
    <location>
        <begin position="288"/>
        <end position="307"/>
    </location>
</feature>
<dbReference type="GO" id="GO:0022857">
    <property type="term" value="F:transmembrane transporter activity"/>
    <property type="evidence" value="ECO:0007669"/>
    <property type="project" value="InterPro"/>
</dbReference>
<evidence type="ECO:0000259" key="5">
    <source>
        <dbReference type="PROSITE" id="PS50850"/>
    </source>
</evidence>
<keyword evidence="2 4" id="KW-1133">Transmembrane helix</keyword>
<organism evidence="6 7">
    <name type="scientific">Sulfurisoma sediminicola</name>
    <dbReference type="NCBI Taxonomy" id="1381557"/>
    <lineage>
        <taxon>Bacteria</taxon>
        <taxon>Pseudomonadati</taxon>
        <taxon>Pseudomonadota</taxon>
        <taxon>Betaproteobacteria</taxon>
        <taxon>Nitrosomonadales</taxon>
        <taxon>Sterolibacteriaceae</taxon>
        <taxon>Sulfurisoma</taxon>
    </lineage>
</organism>
<sequence length="414" mass="43416">MYDAATMSPNTLSRWRTPTLILVCGGLIMTIAMGARHGFGLFLQPMSMAQGWGRETFAFALALQNLVWGAAQPFSGLIADRYGAGRVLFAGSVLYVLGLALMAHSNTGTELALSAGLLIGLGLSGTTFSIVYGVLGRTYPPEKRSQVLGIAGAAGSFGQFAMLPGTQALITGIGWMAALLVLAAVATLMAPLSAVLAEPGRDTSQRPTQSAAAAIREAAGHRGFWLLTFGYFVCGFQVIFIAVHLPAYLADNGLPGNVGVACLALIGFFNIIGTWGAGMLGARWTKKYLLAFIYVARSVIIVAFVAVPPTPTSAYLFAAAMGLLWLATVPLTNGIVAQVFGVAYLSMLGGFVFFSHQIGSFLGAWLGGVLFDRTGSYDVVWWIAVALGLVAMAVNLPINERPLARLADPKPAAA</sequence>
<evidence type="ECO:0000256" key="3">
    <source>
        <dbReference type="ARBA" id="ARBA00023136"/>
    </source>
</evidence>
<dbReference type="PANTHER" id="PTHR11360:SF284">
    <property type="entry name" value="EG:103B4.3 PROTEIN-RELATED"/>
    <property type="match status" value="1"/>
</dbReference>
<evidence type="ECO:0000256" key="1">
    <source>
        <dbReference type="ARBA" id="ARBA00022692"/>
    </source>
</evidence>
<feature type="transmembrane region" description="Helical" evidence="4">
    <location>
        <begin position="172"/>
        <end position="197"/>
    </location>
</feature>
<feature type="transmembrane region" description="Helical" evidence="4">
    <location>
        <begin position="313"/>
        <end position="332"/>
    </location>
</feature>
<name>A0A497X7E8_9PROT</name>
<feature type="transmembrane region" description="Helical" evidence="4">
    <location>
        <begin position="111"/>
        <end position="135"/>
    </location>
</feature>
<dbReference type="CDD" id="cd17355">
    <property type="entry name" value="MFS_YcxA_like"/>
    <property type="match status" value="1"/>
</dbReference>
<accession>A0A497X7E8</accession>
<evidence type="ECO:0000313" key="6">
    <source>
        <dbReference type="EMBL" id="RLJ61620.1"/>
    </source>
</evidence>
<feature type="domain" description="Major facilitator superfamily (MFS) profile" evidence="5">
    <location>
        <begin position="18"/>
        <end position="403"/>
    </location>
</feature>
<dbReference type="AlphaFoldDB" id="A0A497X7E8"/>
<feature type="transmembrane region" description="Helical" evidence="4">
    <location>
        <begin position="379"/>
        <end position="398"/>
    </location>
</feature>
<dbReference type="InterPro" id="IPR036259">
    <property type="entry name" value="MFS_trans_sf"/>
</dbReference>
<protein>
    <submittedName>
        <fullName evidence="6">Putative MFS family arabinose efflux permease</fullName>
    </submittedName>
</protein>
<dbReference type="InterPro" id="IPR020846">
    <property type="entry name" value="MFS_dom"/>
</dbReference>
<dbReference type="Proteomes" id="UP000268908">
    <property type="component" value="Unassembled WGS sequence"/>
</dbReference>
<feature type="transmembrane region" description="Helical" evidence="4">
    <location>
        <begin position="224"/>
        <end position="245"/>
    </location>
</feature>
<dbReference type="PANTHER" id="PTHR11360">
    <property type="entry name" value="MONOCARBOXYLATE TRANSPORTER"/>
    <property type="match status" value="1"/>
</dbReference>
<evidence type="ECO:0000313" key="7">
    <source>
        <dbReference type="Proteomes" id="UP000268908"/>
    </source>
</evidence>
<feature type="transmembrane region" description="Helical" evidence="4">
    <location>
        <begin position="339"/>
        <end position="359"/>
    </location>
</feature>
<dbReference type="InterPro" id="IPR050327">
    <property type="entry name" value="Proton-linked_MCT"/>
</dbReference>
<proteinExistence type="predicted"/>
<evidence type="ECO:0000256" key="4">
    <source>
        <dbReference type="SAM" id="Phobius"/>
    </source>
</evidence>
<feature type="transmembrane region" description="Helical" evidence="4">
    <location>
        <begin position="257"/>
        <end position="276"/>
    </location>
</feature>
<reference evidence="6 7" key="1">
    <citation type="submission" date="2018-10" db="EMBL/GenBank/DDBJ databases">
        <title>Genomic Encyclopedia of Type Strains, Phase IV (KMG-IV): sequencing the most valuable type-strain genomes for metagenomic binning, comparative biology and taxonomic classification.</title>
        <authorList>
            <person name="Goeker M."/>
        </authorList>
    </citation>
    <scope>NUCLEOTIDE SEQUENCE [LARGE SCALE GENOMIC DNA]</scope>
    <source>
        <strain evidence="6 7">DSM 26916</strain>
    </source>
</reference>
<comment type="caution">
    <text evidence="6">The sequence shown here is derived from an EMBL/GenBank/DDBJ whole genome shotgun (WGS) entry which is preliminary data.</text>
</comment>
<keyword evidence="3 4" id="KW-0472">Membrane</keyword>
<keyword evidence="7" id="KW-1185">Reference proteome</keyword>
<dbReference type="Pfam" id="PF07690">
    <property type="entry name" value="MFS_1"/>
    <property type="match status" value="1"/>
</dbReference>
<gene>
    <name evidence="6" type="ORF">DFR35_2824</name>
</gene>
<dbReference type="EMBL" id="RCCI01000009">
    <property type="protein sequence ID" value="RLJ61620.1"/>
    <property type="molecule type" value="Genomic_DNA"/>
</dbReference>
<feature type="transmembrane region" description="Helical" evidence="4">
    <location>
        <begin position="20"/>
        <end position="43"/>
    </location>
</feature>
<keyword evidence="1 4" id="KW-0812">Transmembrane</keyword>
<dbReference type="PROSITE" id="PS50850">
    <property type="entry name" value="MFS"/>
    <property type="match status" value="1"/>
</dbReference>
<feature type="transmembrane region" description="Helical" evidence="4">
    <location>
        <begin position="87"/>
        <end position="105"/>
    </location>
</feature>
<dbReference type="InterPro" id="IPR011701">
    <property type="entry name" value="MFS"/>
</dbReference>
<dbReference type="Gene3D" id="1.20.1250.20">
    <property type="entry name" value="MFS general substrate transporter like domains"/>
    <property type="match status" value="1"/>
</dbReference>
<evidence type="ECO:0000256" key="2">
    <source>
        <dbReference type="ARBA" id="ARBA00022989"/>
    </source>
</evidence>
<dbReference type="SUPFAM" id="SSF103473">
    <property type="entry name" value="MFS general substrate transporter"/>
    <property type="match status" value="1"/>
</dbReference>